<dbReference type="Proteomes" id="UP000038622">
    <property type="component" value="Unassembled WGS sequence"/>
</dbReference>
<keyword evidence="4" id="KW-1185">Reference proteome</keyword>
<evidence type="ECO:0000313" key="1">
    <source>
        <dbReference type="EMBL" id="CRF41572.1"/>
    </source>
</evidence>
<dbReference type="EMBL" id="CDMN01000040">
    <property type="protein sequence ID" value="CRF44453.1"/>
    <property type="molecule type" value="Genomic_DNA"/>
</dbReference>
<evidence type="ECO:0000313" key="6">
    <source>
        <dbReference type="Proteomes" id="UP000045175"/>
    </source>
</evidence>
<dbReference type="AlphaFoldDB" id="A0A0K2X7D9"/>
<dbReference type="EMBL" id="CDML01000045">
    <property type="protein sequence ID" value="CRF41572.1"/>
    <property type="molecule type" value="Genomic_DNA"/>
</dbReference>
<gene>
    <name evidence="1" type="ORF">HAL011_13750</name>
    <name evidence="2" type="ORF">HAL013_15070</name>
    <name evidence="3" type="ORF">HAL09_10380</name>
</gene>
<evidence type="ECO:0000313" key="2">
    <source>
        <dbReference type="EMBL" id="CRF43280.1"/>
    </source>
</evidence>
<dbReference type="Proteomes" id="UP000045175">
    <property type="component" value="Unassembled WGS sequence"/>
</dbReference>
<evidence type="ECO:0000313" key="5">
    <source>
        <dbReference type="Proteomes" id="UP000041394"/>
    </source>
</evidence>
<dbReference type="Proteomes" id="UP000041394">
    <property type="component" value="Unassembled WGS sequence"/>
</dbReference>
<dbReference type="EMBL" id="CDMH01000060">
    <property type="protein sequence ID" value="CRF43280.1"/>
    <property type="molecule type" value="Genomic_DNA"/>
</dbReference>
<reference evidence="4" key="3">
    <citation type="submission" date="2014-12" db="EMBL/GenBank/DDBJ databases">
        <authorList>
            <person name="Smet A."/>
        </authorList>
    </citation>
    <scope>NUCLEOTIDE SEQUENCE [LARGE SCALE GENOMIC DNA]</scope>
</reference>
<sequence>MFLLASTRQISSNEGLQKVLFVGLVSLKVVVAAHKISCGLALFLSKLENFANPSVFKPPLSFKIL</sequence>
<evidence type="ECO:0000313" key="4">
    <source>
        <dbReference type="Proteomes" id="UP000038622"/>
    </source>
</evidence>
<accession>A0A0K2X7D9</accession>
<evidence type="ECO:0000313" key="3">
    <source>
        <dbReference type="EMBL" id="CRF44453.1"/>
    </source>
</evidence>
<organism evidence="2 6">
    <name type="scientific">Helicobacter ailurogastricus</name>
    <dbReference type="NCBI Taxonomy" id="1578720"/>
    <lineage>
        <taxon>Bacteria</taxon>
        <taxon>Pseudomonadati</taxon>
        <taxon>Campylobacterota</taxon>
        <taxon>Epsilonproteobacteria</taxon>
        <taxon>Campylobacterales</taxon>
        <taxon>Helicobacteraceae</taxon>
        <taxon>Helicobacter</taxon>
    </lineage>
</organism>
<dbReference type="STRING" id="1578720.HAL011_13750"/>
<reference evidence="2" key="1">
    <citation type="submission" date="2014-12" db="EMBL/GenBank/DDBJ databases">
        <title>Whole genome sequences of four Staphylococcus schleiferi canine isolates.</title>
        <authorList>
            <person name="Misic A.M."/>
            <person name="Cain C."/>
            <person name="Morris D.O."/>
            <person name="Rankin S."/>
            <person name="Beiting D."/>
        </authorList>
    </citation>
    <scope>NUCLEOTIDE SEQUENCE</scope>
    <source>
        <strain evidence="1">ASB11</strain>
        <strain evidence="2">ASB13</strain>
        <strain evidence="3">ASB9</strain>
    </source>
</reference>
<reference evidence="5 6" key="2">
    <citation type="submission" date="2014-12" db="EMBL/GenBank/DDBJ databases">
        <authorList>
            <person name="Jaenicke S."/>
        </authorList>
    </citation>
    <scope>NUCLEOTIDE SEQUENCE [LARGE SCALE GENOMIC DNA]</scope>
</reference>
<name>A0A0K2X7D9_9HELI</name>
<proteinExistence type="predicted"/>
<protein>
    <submittedName>
        <fullName evidence="2">Uncharacterized protein</fullName>
    </submittedName>
</protein>